<evidence type="ECO:0008006" key="3">
    <source>
        <dbReference type="Google" id="ProtNLM"/>
    </source>
</evidence>
<dbReference type="Proteomes" id="UP000659630">
    <property type="component" value="Unassembled WGS sequence"/>
</dbReference>
<reference evidence="1" key="1">
    <citation type="submission" date="2020-08" db="EMBL/GenBank/DDBJ databases">
        <title>Genome public.</title>
        <authorList>
            <person name="Liu C."/>
            <person name="Sun Q."/>
        </authorList>
    </citation>
    <scope>NUCLEOTIDE SEQUENCE</scope>
    <source>
        <strain evidence="1">BX8</strain>
    </source>
</reference>
<keyword evidence="2" id="KW-1185">Reference proteome</keyword>
<evidence type="ECO:0000313" key="2">
    <source>
        <dbReference type="Proteomes" id="UP000659630"/>
    </source>
</evidence>
<comment type="caution">
    <text evidence="1">The sequence shown here is derived from an EMBL/GenBank/DDBJ whole genome shotgun (WGS) entry which is preliminary data.</text>
</comment>
<proteinExistence type="predicted"/>
<dbReference type="EMBL" id="JACONZ010000002">
    <property type="protein sequence ID" value="MBC5581017.1"/>
    <property type="molecule type" value="Genomic_DNA"/>
</dbReference>
<dbReference type="RefSeq" id="WP_186887392.1">
    <property type="nucleotide sequence ID" value="NZ_JACONZ010000002.1"/>
</dbReference>
<protein>
    <recommendedName>
        <fullName evidence="3">Smr domain-containing protein</fullName>
    </recommendedName>
</protein>
<accession>A0A923L0W6</accession>
<name>A0A923L0W6_9FIRM</name>
<sequence length="111" mass="12451">MTVREINLKYDMPPSEVAVRRMEIELSAARHTRQKLFKFIHGYGSSGTGGKIRGAVRRALSARQGVAWVLPGESFGPFSAEARDAAQRWPALRQDRDWGRENDGVTVVVLR</sequence>
<dbReference type="AlphaFoldDB" id="A0A923L0W6"/>
<evidence type="ECO:0000313" key="1">
    <source>
        <dbReference type="EMBL" id="MBC5581017.1"/>
    </source>
</evidence>
<organism evidence="1 2">
    <name type="scientific">Anaerofilum hominis</name>
    <dbReference type="NCBI Taxonomy" id="2763016"/>
    <lineage>
        <taxon>Bacteria</taxon>
        <taxon>Bacillati</taxon>
        <taxon>Bacillota</taxon>
        <taxon>Clostridia</taxon>
        <taxon>Eubacteriales</taxon>
        <taxon>Oscillospiraceae</taxon>
        <taxon>Anaerofilum</taxon>
    </lineage>
</organism>
<gene>
    <name evidence="1" type="ORF">H8S23_05820</name>
</gene>